<evidence type="ECO:0000256" key="10">
    <source>
        <dbReference type="ARBA" id="ARBA00023136"/>
    </source>
</evidence>
<keyword evidence="7 12" id="KW-0812">Transmembrane</keyword>
<dbReference type="InterPro" id="IPR005599">
    <property type="entry name" value="GPI_mannosylTrfase"/>
</dbReference>
<dbReference type="SUPFAM" id="SSF51621">
    <property type="entry name" value="Phosphoenolpyruvate/pyruvate domain"/>
    <property type="match status" value="1"/>
</dbReference>
<dbReference type="GO" id="GO:0008964">
    <property type="term" value="F:phosphoenolpyruvate carboxylase activity"/>
    <property type="evidence" value="ECO:0007669"/>
    <property type="project" value="InterPro"/>
</dbReference>
<dbReference type="Pfam" id="PF00311">
    <property type="entry name" value="PEPcase"/>
    <property type="match status" value="1"/>
</dbReference>
<dbReference type="GO" id="GO:0048366">
    <property type="term" value="P:leaf development"/>
    <property type="evidence" value="ECO:0007669"/>
    <property type="project" value="TreeGrafter"/>
</dbReference>
<evidence type="ECO:0000256" key="1">
    <source>
        <dbReference type="ARBA" id="ARBA00004477"/>
    </source>
</evidence>
<protein>
    <submittedName>
        <fullName evidence="13">Transcription factor</fullName>
    </submittedName>
</protein>
<comment type="subunit">
    <text evidence="3">Homotetramer.</text>
</comment>
<keyword evidence="8" id="KW-0256">Endoplasmic reticulum</keyword>
<dbReference type="AlphaFoldDB" id="A0A6A3AGE4"/>
<organism evidence="13 14">
    <name type="scientific">Hibiscus syriacus</name>
    <name type="common">Rose of Sharon</name>
    <dbReference type="NCBI Taxonomy" id="106335"/>
    <lineage>
        <taxon>Eukaryota</taxon>
        <taxon>Viridiplantae</taxon>
        <taxon>Streptophyta</taxon>
        <taxon>Embryophyta</taxon>
        <taxon>Tracheophyta</taxon>
        <taxon>Spermatophyta</taxon>
        <taxon>Magnoliopsida</taxon>
        <taxon>eudicotyledons</taxon>
        <taxon>Gunneridae</taxon>
        <taxon>Pentapetalae</taxon>
        <taxon>rosids</taxon>
        <taxon>malvids</taxon>
        <taxon>Malvales</taxon>
        <taxon>Malvaceae</taxon>
        <taxon>Malvoideae</taxon>
        <taxon>Hibiscus</taxon>
    </lineage>
</organism>
<keyword evidence="6" id="KW-0808">Transferase</keyword>
<evidence type="ECO:0000256" key="11">
    <source>
        <dbReference type="PROSITE-ProRule" id="PRU10111"/>
    </source>
</evidence>
<evidence type="ECO:0000256" key="4">
    <source>
        <dbReference type="ARBA" id="ARBA00022490"/>
    </source>
</evidence>
<dbReference type="Proteomes" id="UP000436088">
    <property type="component" value="Unassembled WGS sequence"/>
</dbReference>
<dbReference type="InterPro" id="IPR021135">
    <property type="entry name" value="PEP_COase"/>
</dbReference>
<evidence type="ECO:0000256" key="3">
    <source>
        <dbReference type="ARBA" id="ARBA00011881"/>
    </source>
</evidence>
<feature type="active site" evidence="11">
    <location>
        <position position="126"/>
    </location>
</feature>
<evidence type="ECO:0000256" key="8">
    <source>
        <dbReference type="ARBA" id="ARBA00022824"/>
    </source>
</evidence>
<dbReference type="PRINTS" id="PR00150">
    <property type="entry name" value="PEPCARBXLASE"/>
</dbReference>
<accession>A0A6A3AGE4</accession>
<evidence type="ECO:0000256" key="12">
    <source>
        <dbReference type="SAM" id="Phobius"/>
    </source>
</evidence>
<dbReference type="GO" id="GO:0048046">
    <property type="term" value="C:apoplast"/>
    <property type="evidence" value="ECO:0007669"/>
    <property type="project" value="TreeGrafter"/>
</dbReference>
<dbReference type="InterPro" id="IPR018129">
    <property type="entry name" value="PEP_COase_Lys_AS"/>
</dbReference>
<dbReference type="GO" id="GO:0015977">
    <property type="term" value="P:carbon fixation"/>
    <property type="evidence" value="ECO:0007669"/>
    <property type="project" value="InterPro"/>
</dbReference>
<dbReference type="GO" id="GO:0016757">
    <property type="term" value="F:glycosyltransferase activity"/>
    <property type="evidence" value="ECO:0007669"/>
    <property type="project" value="UniProtKB-KW"/>
</dbReference>
<dbReference type="GO" id="GO:0005829">
    <property type="term" value="C:cytosol"/>
    <property type="evidence" value="ECO:0007669"/>
    <property type="project" value="TreeGrafter"/>
</dbReference>
<evidence type="ECO:0000256" key="2">
    <source>
        <dbReference type="ARBA" id="ARBA00004496"/>
    </source>
</evidence>
<keyword evidence="10 12" id="KW-0472">Membrane</keyword>
<dbReference type="PANTHER" id="PTHR30523">
    <property type="entry name" value="PHOSPHOENOLPYRUVATE CARBOXYLASE"/>
    <property type="match status" value="1"/>
</dbReference>
<evidence type="ECO:0000313" key="14">
    <source>
        <dbReference type="Proteomes" id="UP000436088"/>
    </source>
</evidence>
<dbReference type="EMBL" id="VEPZ02001008">
    <property type="protein sequence ID" value="KAE8702295.1"/>
    <property type="molecule type" value="Genomic_DNA"/>
</dbReference>
<reference evidence="13" key="1">
    <citation type="submission" date="2019-09" db="EMBL/GenBank/DDBJ databases">
        <title>Draft genome information of white flower Hibiscus syriacus.</title>
        <authorList>
            <person name="Kim Y.-M."/>
        </authorList>
    </citation>
    <scope>NUCLEOTIDE SEQUENCE [LARGE SCALE GENOMIC DNA]</scope>
    <source>
        <strain evidence="13">YM2019G1</strain>
    </source>
</reference>
<evidence type="ECO:0000256" key="6">
    <source>
        <dbReference type="ARBA" id="ARBA00022679"/>
    </source>
</evidence>
<dbReference type="PROSITE" id="PS00781">
    <property type="entry name" value="PEPCASE_1"/>
    <property type="match status" value="1"/>
</dbReference>
<feature type="transmembrane region" description="Helical" evidence="12">
    <location>
        <begin position="359"/>
        <end position="387"/>
    </location>
</feature>
<name>A0A6A3AGE4_HIBSY</name>
<dbReference type="InterPro" id="IPR015813">
    <property type="entry name" value="Pyrv/PenolPyrv_kinase-like_dom"/>
</dbReference>
<gene>
    <name evidence="13" type="ORF">F3Y22_tig00110483pilonHSYRG00088</name>
</gene>
<comment type="subcellular location">
    <subcellularLocation>
        <location evidence="2">Cytoplasm</location>
    </subcellularLocation>
    <subcellularLocation>
        <location evidence="1">Endoplasmic reticulum membrane</location>
        <topology evidence="1">Multi-pass membrane protein</topology>
    </subcellularLocation>
</comment>
<comment type="caution">
    <text evidence="13">The sequence shown here is derived from an EMBL/GenBank/DDBJ whole genome shotgun (WGS) entry which is preliminary data.</text>
</comment>
<evidence type="ECO:0000313" key="13">
    <source>
        <dbReference type="EMBL" id="KAE8702295.1"/>
    </source>
</evidence>
<evidence type="ECO:0000256" key="7">
    <source>
        <dbReference type="ARBA" id="ARBA00022692"/>
    </source>
</evidence>
<evidence type="ECO:0000256" key="9">
    <source>
        <dbReference type="ARBA" id="ARBA00022989"/>
    </source>
</evidence>
<keyword evidence="14" id="KW-1185">Reference proteome</keyword>
<keyword evidence="9 12" id="KW-1133">Transmembrane helix</keyword>
<feature type="transmembrane region" description="Helical" evidence="12">
    <location>
        <begin position="323"/>
        <end position="347"/>
    </location>
</feature>
<sequence>MASFINNNSKVQECYELSAEYEGKNNPKKLEELGNVLTSLDPGDSIVVSKAFSHMLNLANLAEEVQIAHRRRIKLKKGDFVDENSATTESDINETLKGLVVDLKKSSQDVFDALKNQTVDLVFTAHPTQSVRRSLLQKHGRIRNCLVQLYAKDITPGNRQELDEALGRELHFVPMRFEGPLQLLKMRAGMSYFHETVWKGVPKFLCRVDTALKNIGMNERVPYNAPLIQFSSWMGGDLDDFSQLSVTVLLRQFSHISVNFSSEFALRSYLYIIFELVGRPASWLFAEEKVRLFYAERLFFGLQHVISDATLVVAVSRKYGKRLASYALAMLCLASGCFFASTSDWLFPSLVILLEKPAWAVATAALAVILGWPFSILAFLPVALYSLAKQFKHVEYFFLVLSPQ</sequence>
<evidence type="ECO:0000256" key="5">
    <source>
        <dbReference type="ARBA" id="ARBA00022676"/>
    </source>
</evidence>
<dbReference type="GO" id="GO:0005789">
    <property type="term" value="C:endoplasmic reticulum membrane"/>
    <property type="evidence" value="ECO:0007669"/>
    <property type="project" value="UniProtKB-SubCell"/>
</dbReference>
<dbReference type="PANTHER" id="PTHR30523:SF33">
    <property type="entry name" value="PHOSPHOENOLPYRUVATE CARBOXYLASE 3"/>
    <property type="match status" value="1"/>
</dbReference>
<keyword evidence="4" id="KW-0963">Cytoplasm</keyword>
<keyword evidence="5" id="KW-0328">Glycosyltransferase</keyword>
<dbReference type="GO" id="GO:0006099">
    <property type="term" value="P:tricarboxylic acid cycle"/>
    <property type="evidence" value="ECO:0007669"/>
    <property type="project" value="InterPro"/>
</dbReference>
<dbReference type="GO" id="GO:0009507">
    <property type="term" value="C:chloroplast"/>
    <property type="evidence" value="ECO:0007669"/>
    <property type="project" value="TreeGrafter"/>
</dbReference>
<proteinExistence type="predicted"/>
<dbReference type="Pfam" id="PF03901">
    <property type="entry name" value="Glyco_transf_22"/>
    <property type="match status" value="1"/>
</dbReference>